<sequence>MEKKAVLKKRSAEETKPILAIYDEEVSAVASASSHFPLFRRMKSTMYSHRSKRYLKLPEHCRDQQIPDAFRTTMAGEDFLLWQSASSHILVLAT</sequence>
<protein>
    <submittedName>
        <fullName evidence="1">Uncharacterized protein</fullName>
    </submittedName>
</protein>
<evidence type="ECO:0000313" key="1">
    <source>
        <dbReference type="EMBL" id="KRY06939.1"/>
    </source>
</evidence>
<comment type="caution">
    <text evidence="1">The sequence shown here is derived from an EMBL/GenBank/DDBJ whole genome shotgun (WGS) entry which is preliminary data.</text>
</comment>
<dbReference type="OrthoDB" id="5919954at2759"/>
<name>A0A0V0Z3F5_TRISP</name>
<keyword evidence="2" id="KW-1185">Reference proteome</keyword>
<reference evidence="1 2" key="1">
    <citation type="submission" date="2015-01" db="EMBL/GenBank/DDBJ databases">
        <title>Evolution of Trichinella species and genotypes.</title>
        <authorList>
            <person name="Korhonen P.K."/>
            <person name="Edoardo P."/>
            <person name="Giuseppe L.R."/>
            <person name="Gasser R.B."/>
        </authorList>
    </citation>
    <scope>NUCLEOTIDE SEQUENCE [LARGE SCALE GENOMIC DNA]</scope>
    <source>
        <strain evidence="1">ISS3</strain>
    </source>
</reference>
<feature type="non-terminal residue" evidence="1">
    <location>
        <position position="94"/>
    </location>
</feature>
<dbReference type="AlphaFoldDB" id="A0A0V0Z3F5"/>
<gene>
    <name evidence="1" type="ORF">T01_14682</name>
</gene>
<dbReference type="EMBL" id="JYDH01002926">
    <property type="protein sequence ID" value="KRY06939.1"/>
    <property type="molecule type" value="Genomic_DNA"/>
</dbReference>
<dbReference type="Proteomes" id="UP000054776">
    <property type="component" value="Unassembled WGS sequence"/>
</dbReference>
<organism evidence="1 2">
    <name type="scientific">Trichinella spiralis</name>
    <name type="common">Trichina worm</name>
    <dbReference type="NCBI Taxonomy" id="6334"/>
    <lineage>
        <taxon>Eukaryota</taxon>
        <taxon>Metazoa</taxon>
        <taxon>Ecdysozoa</taxon>
        <taxon>Nematoda</taxon>
        <taxon>Enoplea</taxon>
        <taxon>Dorylaimia</taxon>
        <taxon>Trichinellida</taxon>
        <taxon>Trichinellidae</taxon>
        <taxon>Trichinella</taxon>
    </lineage>
</organism>
<dbReference type="InParanoid" id="A0A0V0Z3F5"/>
<evidence type="ECO:0000313" key="2">
    <source>
        <dbReference type="Proteomes" id="UP000054776"/>
    </source>
</evidence>
<accession>A0A0V0Z3F5</accession>
<proteinExistence type="predicted"/>